<keyword evidence="3" id="KW-1133">Transmembrane helix</keyword>
<feature type="coiled-coil region" evidence="1">
    <location>
        <begin position="163"/>
        <end position="211"/>
    </location>
</feature>
<evidence type="ECO:0000256" key="2">
    <source>
        <dbReference type="SAM" id="MobiDB-lite"/>
    </source>
</evidence>
<dbReference type="Proteomes" id="UP000229329">
    <property type="component" value="Unassembled WGS sequence"/>
</dbReference>
<protein>
    <submittedName>
        <fullName evidence="4">HemX protein</fullName>
    </submittedName>
</protein>
<reference evidence="4 5" key="1">
    <citation type="submission" date="2017-11" db="EMBL/GenBank/DDBJ databases">
        <title>Reclassification of Bisgaard taxon 7 as Conservatibacter flavescens gen. nov., sp. nov.</title>
        <authorList>
            <person name="Christensen H."/>
        </authorList>
    </citation>
    <scope>NUCLEOTIDE SEQUENCE [LARGE SCALE GENOMIC DNA]</scope>
    <source>
        <strain evidence="4 5">7_4</strain>
    </source>
</reference>
<feature type="compositionally biased region" description="Basic and acidic residues" evidence="2">
    <location>
        <begin position="1"/>
        <end position="12"/>
    </location>
</feature>
<feature type="compositionally biased region" description="Basic and acidic residues" evidence="2">
    <location>
        <begin position="66"/>
        <end position="84"/>
    </location>
</feature>
<evidence type="ECO:0000256" key="3">
    <source>
        <dbReference type="SAM" id="Phobius"/>
    </source>
</evidence>
<evidence type="ECO:0000313" key="4">
    <source>
        <dbReference type="EMBL" id="PJG85527.1"/>
    </source>
</evidence>
<dbReference type="PANTHER" id="PTHR38043:SF1">
    <property type="entry name" value="PROTEIN HEMX"/>
    <property type="match status" value="1"/>
</dbReference>
<keyword evidence="5" id="KW-1185">Reference proteome</keyword>
<feature type="compositionally biased region" description="Acidic residues" evidence="2">
    <location>
        <begin position="531"/>
        <end position="550"/>
    </location>
</feature>
<feature type="transmembrane region" description="Helical" evidence="3">
    <location>
        <begin position="110"/>
        <end position="131"/>
    </location>
</feature>
<keyword evidence="1" id="KW-0175">Coiled coil</keyword>
<name>A0A2M8S341_9PAST</name>
<feature type="region of interest" description="Disordered" evidence="2">
    <location>
        <begin position="1"/>
        <end position="95"/>
    </location>
</feature>
<dbReference type="PANTHER" id="PTHR38043">
    <property type="entry name" value="PROTEIN HEMX"/>
    <property type="match status" value="1"/>
</dbReference>
<feature type="compositionally biased region" description="Basic and acidic residues" evidence="2">
    <location>
        <begin position="44"/>
        <end position="58"/>
    </location>
</feature>
<dbReference type="Gene3D" id="1.20.5.340">
    <property type="match status" value="1"/>
</dbReference>
<comment type="caution">
    <text evidence="4">The sequence shown here is derived from an EMBL/GenBank/DDBJ whole genome shotgun (WGS) entry which is preliminary data.</text>
</comment>
<dbReference type="OrthoDB" id="5739852at2"/>
<dbReference type="EMBL" id="PHHA01000010">
    <property type="protein sequence ID" value="PJG85527.1"/>
    <property type="molecule type" value="Genomic_DNA"/>
</dbReference>
<accession>A0A2M8S341</accession>
<evidence type="ECO:0000313" key="5">
    <source>
        <dbReference type="Proteomes" id="UP000229329"/>
    </source>
</evidence>
<feature type="compositionally biased region" description="Polar residues" evidence="2">
    <location>
        <begin position="28"/>
        <end position="42"/>
    </location>
</feature>
<gene>
    <name evidence="4" type="ORF">CVP05_05885</name>
</gene>
<dbReference type="Pfam" id="PF04375">
    <property type="entry name" value="HemX"/>
    <property type="match status" value="1"/>
</dbReference>
<proteinExistence type="predicted"/>
<feature type="compositionally biased region" description="Polar residues" evidence="2">
    <location>
        <begin position="480"/>
        <end position="508"/>
    </location>
</feature>
<keyword evidence="3" id="KW-0472">Membrane</keyword>
<keyword evidence="3" id="KW-0812">Transmembrane</keyword>
<evidence type="ECO:0000256" key="1">
    <source>
        <dbReference type="SAM" id="Coils"/>
    </source>
</evidence>
<feature type="region of interest" description="Disordered" evidence="2">
    <location>
        <begin position="459"/>
        <end position="550"/>
    </location>
</feature>
<sequence length="550" mass="60618">MTRNRKSFENRNKPAVQSNETSVDESKSTPANAEQSTNQTEAKQGVKTDMESEKKPTTNDRASTSNEKKVEASSKMAKTEKQKTEQTTSGEKVNKSAAQNNTVVQKKSGAGLAILAILIALGVGGAGYYFGQQQLTSIQQKLTALESKPASTDKGETVEIPSFEKERAELGKLTTDYQGLEDKLAKLESAFEAKQTEVKTLQDKVTTLSNNLKTEPNDWILSEADFLLSNALRKLVLDNDVDTSIELLKVVAESLEQVSDPRVFEVRAALNNDLKQLLSVNNVDQNAIMQRLSQLANTIDELNVLNVNFGESAQANDQLSDSVADWENNLKKSASSFLNHFIRVTPKGSQEKVLLAPNQDVYLRENIRLRLQIAILAVPRQQNELYKQSLEAVSSWVRSYFDTSTPVAENFLKEIDELSDVSIYVDVPHKLSSLTLLDELLNRQGHEVKPISIEADKALKEDSAEATPKSSAEPEKNAPQDGNVSQDTQPVEQKPAETTTASDETQASDSKEASPEVEPMNQPNEQLSIESEPEPDTSSDTVETESTEQQ</sequence>
<dbReference type="AlphaFoldDB" id="A0A2M8S341"/>
<organism evidence="4 5">
    <name type="scientific">Conservatibacter flavescens</name>
    <dbReference type="NCBI Taxonomy" id="28161"/>
    <lineage>
        <taxon>Bacteria</taxon>
        <taxon>Pseudomonadati</taxon>
        <taxon>Pseudomonadota</taxon>
        <taxon>Gammaproteobacteria</taxon>
        <taxon>Pasteurellales</taxon>
        <taxon>Pasteurellaceae</taxon>
        <taxon>Conservatibacter</taxon>
    </lineage>
</organism>
<dbReference type="InterPro" id="IPR007470">
    <property type="entry name" value="HemX"/>
</dbReference>